<dbReference type="InterPro" id="IPR036271">
    <property type="entry name" value="Tet_transcr_reg_TetR-rel_C_sf"/>
</dbReference>
<dbReference type="InterPro" id="IPR009057">
    <property type="entry name" value="Homeodomain-like_sf"/>
</dbReference>
<protein>
    <submittedName>
        <fullName evidence="2">TetR/AcrR family transcriptional regulator</fullName>
    </submittedName>
</protein>
<evidence type="ECO:0000313" key="2">
    <source>
        <dbReference type="EMBL" id="MFB9213234.1"/>
    </source>
</evidence>
<dbReference type="Pfam" id="PF17931">
    <property type="entry name" value="TetR_C_23"/>
    <property type="match status" value="1"/>
</dbReference>
<accession>A0ABV5J8T4</accession>
<dbReference type="InterPro" id="IPR041673">
    <property type="entry name" value="TetR_C_23"/>
</dbReference>
<evidence type="ECO:0000259" key="1">
    <source>
        <dbReference type="Pfam" id="PF17931"/>
    </source>
</evidence>
<comment type="caution">
    <text evidence="2">The sequence shown here is derived from an EMBL/GenBank/DDBJ whole genome shotgun (WGS) entry which is preliminary data.</text>
</comment>
<name>A0ABV5J8T4_9BACT</name>
<proteinExistence type="predicted"/>
<dbReference type="EMBL" id="JBHMEW010000067">
    <property type="protein sequence ID" value="MFB9213234.1"/>
    <property type="molecule type" value="Genomic_DNA"/>
</dbReference>
<keyword evidence="3" id="KW-1185">Reference proteome</keyword>
<dbReference type="Gene3D" id="1.10.357.10">
    <property type="entry name" value="Tetracycline Repressor, domain 2"/>
    <property type="match status" value="1"/>
</dbReference>
<sequence length="221" mass="26335">MEKTAVKKTTKIDKRKKILDGYKHHVLEHGREPVSVFKFSKDISIKETDFYAHFASFGAIKSAVWQQIFSDTVHGIESDNVYQEYNSREKLLAFFFTWIEELKKNRSYLLALYEDKIDLKNLMPKEMQGFKKDFKEFVNDILDEGKDREEIVKRPYISERYDEALWLEVMFIFRYWIQDESESFEKTDEAIEKSVNLAFDLMGKSALDTFVDFAKFLYQSK</sequence>
<dbReference type="SUPFAM" id="SSF48498">
    <property type="entry name" value="Tetracyclin repressor-like, C-terminal domain"/>
    <property type="match status" value="1"/>
</dbReference>
<gene>
    <name evidence="2" type="ORF">ACFFUR_15565</name>
</gene>
<organism evidence="2 3">
    <name type="scientific">Echinicola jeungdonensis</name>
    <dbReference type="NCBI Taxonomy" id="709343"/>
    <lineage>
        <taxon>Bacteria</taxon>
        <taxon>Pseudomonadati</taxon>
        <taxon>Bacteroidota</taxon>
        <taxon>Cytophagia</taxon>
        <taxon>Cytophagales</taxon>
        <taxon>Cyclobacteriaceae</taxon>
        <taxon>Echinicola</taxon>
    </lineage>
</organism>
<dbReference type="RefSeq" id="WP_290248725.1">
    <property type="nucleotide sequence ID" value="NZ_JAUFQT010000001.1"/>
</dbReference>
<reference evidence="2 3" key="1">
    <citation type="submission" date="2024-09" db="EMBL/GenBank/DDBJ databases">
        <authorList>
            <person name="Sun Q."/>
            <person name="Mori K."/>
        </authorList>
    </citation>
    <scope>NUCLEOTIDE SEQUENCE [LARGE SCALE GENOMIC DNA]</scope>
    <source>
        <strain evidence="2 3">CECT 7682</strain>
    </source>
</reference>
<feature type="domain" description="Tetracyclin repressor-like C-terminal" evidence="1">
    <location>
        <begin position="90"/>
        <end position="217"/>
    </location>
</feature>
<dbReference type="SUPFAM" id="SSF46689">
    <property type="entry name" value="Homeodomain-like"/>
    <property type="match status" value="1"/>
</dbReference>
<evidence type="ECO:0000313" key="3">
    <source>
        <dbReference type="Proteomes" id="UP001589654"/>
    </source>
</evidence>
<dbReference type="Proteomes" id="UP001589654">
    <property type="component" value="Unassembled WGS sequence"/>
</dbReference>